<evidence type="ECO:0000313" key="2">
    <source>
        <dbReference type="Proteomes" id="UP000230233"/>
    </source>
</evidence>
<keyword evidence="2" id="KW-1185">Reference proteome</keyword>
<dbReference type="EMBL" id="PDUG01000001">
    <property type="protein sequence ID" value="PIC51117.1"/>
    <property type="molecule type" value="Genomic_DNA"/>
</dbReference>
<dbReference type="PANTHER" id="PTHR31379:SF1">
    <property type="entry name" value="F-BOX C PROTEIN-RELATED"/>
    <property type="match status" value="1"/>
</dbReference>
<proteinExistence type="predicted"/>
<gene>
    <name evidence="1" type="primary">Cnig_chr_I.g176</name>
    <name evidence="1" type="ORF">B9Z55_000176</name>
</gene>
<comment type="caution">
    <text evidence="1">The sequence shown here is derived from an EMBL/GenBank/DDBJ whole genome shotgun (WGS) entry which is preliminary data.</text>
</comment>
<evidence type="ECO:0008006" key="3">
    <source>
        <dbReference type="Google" id="ProtNLM"/>
    </source>
</evidence>
<name>A0A2G5VHA4_9PELO</name>
<dbReference type="OrthoDB" id="5910972at2759"/>
<dbReference type="AlphaFoldDB" id="A0A2G5VHA4"/>
<dbReference type="Pfam" id="PF12078">
    <property type="entry name" value="DUF3557"/>
    <property type="match status" value="1"/>
</dbReference>
<accession>A0A2G5VHA4</accession>
<evidence type="ECO:0000313" key="1">
    <source>
        <dbReference type="EMBL" id="PIC51117.1"/>
    </source>
</evidence>
<dbReference type="Proteomes" id="UP000230233">
    <property type="component" value="Chromosome I"/>
</dbReference>
<sequence>MDLNGLSYDSLKTVLKHMEANRRFDMARRLPSIRVAEKAAPLHIRRLEFDTDSINVNGMIYRATLFETFPSGARREIEESIDEHGFKVDPNSVVFPGDVRMMDWNEPGAMQQRKMKDVRNLRLQLYVYNSPPWIYDVPFTTKKFEVIKRLSDMFFGNRKAEWKVTTLCPPSGIMRWPLKGMKPKVHQISIHSEFLMDALPLIVDPSSFPMNIVRFSCGALAEDLNHPTVTNAKELRFGHVISRELLLQLRHPKVSVMGEVPAADLNACVNQWMRERRSIGVHYSIRYDEEPKELLEMISSRPEVLKKSERCVELAMGSTAILKISYLEVKVHLSVWFLDMRVCRRQ</sequence>
<organism evidence="1 2">
    <name type="scientific">Caenorhabditis nigoni</name>
    <dbReference type="NCBI Taxonomy" id="1611254"/>
    <lineage>
        <taxon>Eukaryota</taxon>
        <taxon>Metazoa</taxon>
        <taxon>Ecdysozoa</taxon>
        <taxon>Nematoda</taxon>
        <taxon>Chromadorea</taxon>
        <taxon>Rhabditida</taxon>
        <taxon>Rhabditina</taxon>
        <taxon>Rhabditomorpha</taxon>
        <taxon>Rhabditoidea</taxon>
        <taxon>Rhabditidae</taxon>
        <taxon>Peloderinae</taxon>
        <taxon>Caenorhabditis</taxon>
    </lineage>
</organism>
<reference evidence="2" key="1">
    <citation type="submission" date="2017-10" db="EMBL/GenBank/DDBJ databases">
        <title>Rapid genome shrinkage in a self-fertile nematode reveals novel sperm competition proteins.</title>
        <authorList>
            <person name="Yin D."/>
            <person name="Schwarz E.M."/>
            <person name="Thomas C.G."/>
            <person name="Felde R.L."/>
            <person name="Korf I.F."/>
            <person name="Cutter A.D."/>
            <person name="Schartner C.M."/>
            <person name="Ralston E.J."/>
            <person name="Meyer B.J."/>
            <person name="Haag E.S."/>
        </authorList>
    </citation>
    <scope>NUCLEOTIDE SEQUENCE [LARGE SCALE GENOMIC DNA]</scope>
    <source>
        <strain evidence="2">JU1422</strain>
    </source>
</reference>
<dbReference type="PANTHER" id="PTHR31379">
    <property type="entry name" value="F-BOX C PROTEIN-RELATED-RELATED"/>
    <property type="match status" value="1"/>
</dbReference>
<protein>
    <recommendedName>
        <fullName evidence="3">F-box associated domain-containing protein</fullName>
    </recommendedName>
</protein>
<dbReference type="InterPro" id="IPR021942">
    <property type="entry name" value="DUF3557"/>
</dbReference>